<evidence type="ECO:0000313" key="1">
    <source>
        <dbReference type="EMBL" id="RTJ77985.1"/>
    </source>
</evidence>
<comment type="caution">
    <text evidence="1">The sequence shown here is derived from an EMBL/GenBank/DDBJ whole genome shotgun (WGS) entry which is preliminary data.</text>
</comment>
<sequence>NDLMLTNKGYVDYMIKANGQPKLLVLNTDYTIAATDNPSLGAYKITMRSKVLNAVTTTTANVETLCVRVFNDDGTIRAIYIDVNTGYKVIGQVLL</sequence>
<protein>
    <submittedName>
        <fullName evidence="1">Uncharacterized protein</fullName>
    </submittedName>
</protein>
<dbReference type="RefSeq" id="WP_161969395.1">
    <property type="nucleotide sequence ID" value="NZ_PRBV01000024.1"/>
</dbReference>
<gene>
    <name evidence="1" type="ORF">C3H57_09650</name>
</gene>
<evidence type="ECO:0000313" key="2">
    <source>
        <dbReference type="Proteomes" id="UP000288507"/>
    </source>
</evidence>
<accession>A0A431E9Z3</accession>
<proteinExistence type="predicted"/>
<dbReference type="Proteomes" id="UP000288507">
    <property type="component" value="Unassembled WGS sequence"/>
</dbReference>
<dbReference type="EMBL" id="PRBV01000024">
    <property type="protein sequence ID" value="RTJ77985.1"/>
    <property type="molecule type" value="Genomic_DNA"/>
</dbReference>
<reference evidence="1 2" key="1">
    <citation type="journal article" date="2019" name="Appl. Environ. Microbiol.">
        <title>Population genetics and characterization of Campylobacter jejuni isolates in western jackdaws and game birds in Finland.</title>
        <authorList>
            <person name="Kovanen S."/>
            <person name="Rossi M."/>
            <person name="Pohja-Mykra M."/>
            <person name="Nieminen T."/>
            <person name="Raunio-Saarnisto M."/>
            <person name="Sauvala M."/>
            <person name="Fredriksson-Ahomaa M."/>
            <person name="Hanninen M.L."/>
            <person name="Kivisto R."/>
        </authorList>
    </citation>
    <scope>NUCLEOTIDE SEQUENCE [LARGE SCALE GENOMIC DNA]</scope>
    <source>
        <strain evidence="1 2">CB313</strain>
    </source>
</reference>
<organism evidence="1 2">
    <name type="scientific">Campylobacter jejuni</name>
    <dbReference type="NCBI Taxonomy" id="197"/>
    <lineage>
        <taxon>Bacteria</taxon>
        <taxon>Pseudomonadati</taxon>
        <taxon>Campylobacterota</taxon>
        <taxon>Epsilonproteobacteria</taxon>
        <taxon>Campylobacterales</taxon>
        <taxon>Campylobacteraceae</taxon>
        <taxon>Campylobacter</taxon>
    </lineage>
</organism>
<dbReference type="AlphaFoldDB" id="A0A431E9Z3"/>
<name>A0A431E9Z3_CAMJU</name>
<feature type="non-terminal residue" evidence="1">
    <location>
        <position position="1"/>
    </location>
</feature>